<reference evidence="6" key="1">
    <citation type="submission" date="2021-02" db="EMBL/GenBank/DDBJ databases">
        <authorList>
            <person name="Dougan E. K."/>
            <person name="Rhodes N."/>
            <person name="Thang M."/>
            <person name="Chan C."/>
        </authorList>
    </citation>
    <scope>NUCLEOTIDE SEQUENCE</scope>
</reference>
<dbReference type="InterPro" id="IPR041661">
    <property type="entry name" value="ZN622/Rei1/Reh1_Znf-C2H2"/>
</dbReference>
<dbReference type="SMART" id="SM00355">
    <property type="entry name" value="ZnF_C2H2"/>
    <property type="match status" value="2"/>
</dbReference>
<accession>A0A812TR15</accession>
<dbReference type="GO" id="GO:0005509">
    <property type="term" value="F:calcium ion binding"/>
    <property type="evidence" value="ECO:0007669"/>
    <property type="project" value="InterPro"/>
</dbReference>
<dbReference type="PROSITE" id="PS50222">
    <property type="entry name" value="EF_HAND_2"/>
    <property type="match status" value="1"/>
</dbReference>
<evidence type="ECO:0000313" key="7">
    <source>
        <dbReference type="Proteomes" id="UP000604046"/>
    </source>
</evidence>
<dbReference type="GO" id="GO:0008270">
    <property type="term" value="F:zinc ion binding"/>
    <property type="evidence" value="ECO:0007669"/>
    <property type="project" value="UniProtKB-KW"/>
</dbReference>
<gene>
    <name evidence="6" type="primary">Znf622</name>
    <name evidence="6" type="ORF">SNAT2548_LOCUS30150</name>
</gene>
<evidence type="ECO:0000259" key="5">
    <source>
        <dbReference type="PROSITE" id="PS50222"/>
    </source>
</evidence>
<dbReference type="GO" id="GO:0042273">
    <property type="term" value="P:ribosomal large subunit biogenesis"/>
    <property type="evidence" value="ECO:0007669"/>
    <property type="project" value="TreeGrafter"/>
</dbReference>
<feature type="region of interest" description="Disordered" evidence="3">
    <location>
        <begin position="71"/>
        <end position="106"/>
    </location>
</feature>
<dbReference type="OrthoDB" id="19329at2759"/>
<keyword evidence="2" id="KW-0863">Zinc-finger</keyword>
<dbReference type="PROSITE" id="PS00028">
    <property type="entry name" value="ZINC_FINGER_C2H2_1"/>
    <property type="match status" value="2"/>
</dbReference>
<dbReference type="PANTHER" id="PTHR13182">
    <property type="entry name" value="ZINC FINGER PROTEIN 622"/>
    <property type="match status" value="1"/>
</dbReference>
<feature type="region of interest" description="Disordered" evidence="3">
    <location>
        <begin position="345"/>
        <end position="379"/>
    </location>
</feature>
<dbReference type="PROSITE" id="PS50157">
    <property type="entry name" value="ZINC_FINGER_C2H2_2"/>
    <property type="match status" value="1"/>
</dbReference>
<evidence type="ECO:0000259" key="4">
    <source>
        <dbReference type="PROSITE" id="PS50157"/>
    </source>
</evidence>
<keyword evidence="2" id="KW-0862">Zinc</keyword>
<proteinExistence type="predicted"/>
<feature type="domain" description="C2H2-type" evidence="4">
    <location>
        <begin position="22"/>
        <end position="51"/>
    </location>
</feature>
<dbReference type="InterPro" id="IPR002048">
    <property type="entry name" value="EF_hand_dom"/>
</dbReference>
<dbReference type="AlphaFoldDB" id="A0A812TR15"/>
<dbReference type="Gene3D" id="1.10.238.10">
    <property type="entry name" value="EF-hand"/>
    <property type="match status" value="1"/>
</dbReference>
<dbReference type="EMBL" id="CAJNDS010002593">
    <property type="protein sequence ID" value="CAE7537854.1"/>
    <property type="molecule type" value="Genomic_DNA"/>
</dbReference>
<keyword evidence="2" id="KW-0479">Metal-binding</keyword>
<dbReference type="SUPFAM" id="SSF47473">
    <property type="entry name" value="EF-hand"/>
    <property type="match status" value="1"/>
</dbReference>
<protein>
    <submittedName>
        <fullName evidence="6">Znf622 protein</fullName>
    </submittedName>
</protein>
<feature type="compositionally biased region" description="Acidic residues" evidence="3">
    <location>
        <begin position="355"/>
        <end position="379"/>
    </location>
</feature>
<evidence type="ECO:0000313" key="6">
    <source>
        <dbReference type="EMBL" id="CAE7537854.1"/>
    </source>
</evidence>
<comment type="caution">
    <text evidence="6">The sequence shown here is derived from an EMBL/GenBank/DDBJ whole genome shotgun (WGS) entry which is preliminary data.</text>
</comment>
<organism evidence="6 7">
    <name type="scientific">Symbiodinium natans</name>
    <dbReference type="NCBI Taxonomy" id="878477"/>
    <lineage>
        <taxon>Eukaryota</taxon>
        <taxon>Sar</taxon>
        <taxon>Alveolata</taxon>
        <taxon>Dinophyceae</taxon>
        <taxon>Suessiales</taxon>
        <taxon>Symbiodiniaceae</taxon>
        <taxon>Symbiodinium</taxon>
    </lineage>
</organism>
<keyword evidence="7" id="KW-1185">Reference proteome</keyword>
<dbReference type="PROSITE" id="PS00018">
    <property type="entry name" value="EF_HAND_1"/>
    <property type="match status" value="1"/>
</dbReference>
<sequence>MAMVDFCPPKAMQVPSIVPGDFHCAACCEAFETATDLRAHCKSERHVYNMKRKLSSLKPISQEAWERKLREREVGESTKGTAHLKAGKAHRKPAEASTGGGYPAQSASAVAKDEEEVPAAFSPRQCLFDRQHFTTVEKNLAHMWKTYSFFIPDREYCTDVEGLLAHLWSKCTDEYVCLFCNRRFPDAASTRRHMLDKAHARIGTEARTRRGNLDELGSQELEAELERFYDFTGSTREITERITDPEHRAASVFRYFDEDRDGYLNHEEVSELWKATSTDGSEVSTSMFKAACQQVDADPRRGLSVEALGQLYAEGFADLERHFAVLEELLAKKLASRKAVLQAKRIKQETSKDDANEDEDDEIEDSEEEDGEDDDSSGTEIVECDDEAEFEEVMRILGLQQATVLDNGDLRLPNGMVAANRDVAHIWRQRGTRNGQLVAANGGHVGGKSVRAHLMLANDAAGKVEMTRRQQQREGKRVIAVLREKQKQEMRLGMQMNTALKGKPKKFRTLMGDASGAR</sequence>
<dbReference type="InterPro" id="IPR013087">
    <property type="entry name" value="Znf_C2H2_type"/>
</dbReference>
<feature type="domain" description="EF-hand" evidence="5">
    <location>
        <begin position="244"/>
        <end position="279"/>
    </location>
</feature>
<dbReference type="InterPro" id="IPR011992">
    <property type="entry name" value="EF-hand-dom_pair"/>
</dbReference>
<dbReference type="InterPro" id="IPR018247">
    <property type="entry name" value="EF_Hand_1_Ca_BS"/>
</dbReference>
<dbReference type="SUPFAM" id="SSF57667">
    <property type="entry name" value="beta-beta-alpha zinc fingers"/>
    <property type="match status" value="1"/>
</dbReference>
<name>A0A812TR15_9DINO</name>
<dbReference type="InterPro" id="IPR040025">
    <property type="entry name" value="Znf622/Rei1/Reh1"/>
</dbReference>
<evidence type="ECO:0000256" key="3">
    <source>
        <dbReference type="SAM" id="MobiDB-lite"/>
    </source>
</evidence>
<dbReference type="InterPro" id="IPR036236">
    <property type="entry name" value="Znf_C2H2_sf"/>
</dbReference>
<evidence type="ECO:0000256" key="2">
    <source>
        <dbReference type="PROSITE-ProRule" id="PRU00042"/>
    </source>
</evidence>
<keyword evidence="1" id="KW-0106">Calcium</keyword>
<evidence type="ECO:0000256" key="1">
    <source>
        <dbReference type="ARBA" id="ARBA00022837"/>
    </source>
</evidence>
<dbReference type="PANTHER" id="PTHR13182:SF8">
    <property type="entry name" value="CYTOPLASMIC 60S SUBUNIT BIOGENESIS FACTOR ZNF622"/>
    <property type="match status" value="1"/>
</dbReference>
<dbReference type="Pfam" id="PF12756">
    <property type="entry name" value="zf-C2H2_2"/>
    <property type="match status" value="1"/>
</dbReference>
<dbReference type="Proteomes" id="UP000604046">
    <property type="component" value="Unassembled WGS sequence"/>
</dbReference>
<dbReference type="GO" id="GO:0030687">
    <property type="term" value="C:preribosome, large subunit precursor"/>
    <property type="evidence" value="ECO:0007669"/>
    <property type="project" value="TreeGrafter"/>
</dbReference>